<dbReference type="EMBL" id="CP036455">
    <property type="protein sequence ID" value="QBI55372.1"/>
    <property type="molecule type" value="Genomic_DNA"/>
</dbReference>
<name>A0A4V0ZK12_9ACTN</name>
<feature type="transmembrane region" description="Helical" evidence="2">
    <location>
        <begin position="61"/>
        <end position="78"/>
    </location>
</feature>
<keyword evidence="2" id="KW-1133">Transmembrane helix</keyword>
<evidence type="ECO:0000256" key="2">
    <source>
        <dbReference type="SAM" id="Phobius"/>
    </source>
</evidence>
<organism evidence="4 5">
    <name type="scientific">Streptomonospora litoralis</name>
    <dbReference type="NCBI Taxonomy" id="2498135"/>
    <lineage>
        <taxon>Bacteria</taxon>
        <taxon>Bacillati</taxon>
        <taxon>Actinomycetota</taxon>
        <taxon>Actinomycetes</taxon>
        <taxon>Streptosporangiales</taxon>
        <taxon>Nocardiopsidaceae</taxon>
        <taxon>Streptomonospora</taxon>
    </lineage>
</organism>
<feature type="domain" description="NERD" evidence="3">
    <location>
        <begin position="112"/>
        <end position="226"/>
    </location>
</feature>
<keyword evidence="2" id="KW-0812">Transmembrane</keyword>
<feature type="compositionally biased region" description="Low complexity" evidence="1">
    <location>
        <begin position="20"/>
        <end position="42"/>
    </location>
</feature>
<evidence type="ECO:0000313" key="5">
    <source>
        <dbReference type="Proteomes" id="UP000292235"/>
    </source>
</evidence>
<dbReference type="KEGG" id="strr:EKD16_18040"/>
<dbReference type="AlphaFoldDB" id="A0A4V0ZK12"/>
<dbReference type="Pfam" id="PF08378">
    <property type="entry name" value="NERD"/>
    <property type="match status" value="1"/>
</dbReference>
<feature type="compositionally biased region" description="Polar residues" evidence="1">
    <location>
        <begin position="1"/>
        <end position="19"/>
    </location>
</feature>
<dbReference type="Proteomes" id="UP000292235">
    <property type="component" value="Chromosome"/>
</dbReference>
<sequence length="274" mass="29999">MDRTTLSSVESATSVNGAAQQSSSGSPFSSSRTTSSSGTQGSNAAARKTYGALASRSARRLLLRGGVVAVAGAAGGFLTGDWRIGATFAAAALIAMIVYSSRRQSEVPRWRRPSAAQRRTEAQLRVMKRVGYRVLHARGIPGGNGQIDHFVVGRRGAFAIDSEAWDKRLPLRNKLEKLYHGKFSRNERIDEALEEAREAERLISEYLGRDVSVRPSLAIYGPGLPWDSHNLRGVDVISGTKVRKWLRTGKPRQLTDKEIEEIHDAAQQVLPARY</sequence>
<keyword evidence="5" id="KW-1185">Reference proteome</keyword>
<keyword evidence="2" id="KW-0472">Membrane</keyword>
<proteinExistence type="predicted"/>
<accession>A0A4V0ZK12</accession>
<dbReference type="OrthoDB" id="4246706at2"/>
<evidence type="ECO:0000256" key="1">
    <source>
        <dbReference type="SAM" id="MobiDB-lite"/>
    </source>
</evidence>
<dbReference type="PROSITE" id="PS50965">
    <property type="entry name" value="NERD"/>
    <property type="match status" value="1"/>
</dbReference>
<feature type="transmembrane region" description="Helical" evidence="2">
    <location>
        <begin position="84"/>
        <end position="102"/>
    </location>
</feature>
<feature type="region of interest" description="Disordered" evidence="1">
    <location>
        <begin position="1"/>
        <end position="46"/>
    </location>
</feature>
<gene>
    <name evidence="4" type="ORF">EKD16_18040</name>
</gene>
<reference evidence="4 5" key="1">
    <citation type="submission" date="2019-02" db="EMBL/GenBank/DDBJ databases">
        <authorList>
            <person name="Khodamoradi S."/>
            <person name="Hahnke R.L."/>
            <person name="Kaempfer P."/>
            <person name="Schumann P."/>
            <person name="Rohde M."/>
            <person name="Steinert M."/>
            <person name="Luzhetskyy A."/>
            <person name="Wink J."/>
            <person name="Ruckert C."/>
        </authorList>
    </citation>
    <scope>NUCLEOTIDE SEQUENCE [LARGE SCALE GENOMIC DNA]</scope>
    <source>
        <strain evidence="4 5">M2</strain>
    </source>
</reference>
<dbReference type="InterPro" id="IPR011528">
    <property type="entry name" value="NERD"/>
</dbReference>
<protein>
    <submittedName>
        <fullName evidence="4">Nuclease-related domain protein</fullName>
    </submittedName>
</protein>
<evidence type="ECO:0000313" key="4">
    <source>
        <dbReference type="EMBL" id="QBI55372.1"/>
    </source>
</evidence>
<evidence type="ECO:0000259" key="3">
    <source>
        <dbReference type="PROSITE" id="PS50965"/>
    </source>
</evidence>